<comment type="caution">
    <text evidence="1">The sequence shown here is derived from an EMBL/GenBank/DDBJ whole genome shotgun (WGS) entry which is preliminary data.</text>
</comment>
<keyword evidence="1" id="KW-0371">Homeobox</keyword>
<proteinExistence type="predicted"/>
<reference evidence="1" key="1">
    <citation type="submission" date="2021-03" db="EMBL/GenBank/DDBJ databases">
        <authorList>
            <consortium name="DOE Joint Genome Institute"/>
            <person name="Ahrendt S."/>
            <person name="Looney B.P."/>
            <person name="Miyauchi S."/>
            <person name="Morin E."/>
            <person name="Drula E."/>
            <person name="Courty P.E."/>
            <person name="Chicoki N."/>
            <person name="Fauchery L."/>
            <person name="Kohler A."/>
            <person name="Kuo A."/>
            <person name="Labutti K."/>
            <person name="Pangilinan J."/>
            <person name="Lipzen A."/>
            <person name="Riley R."/>
            <person name="Andreopoulos W."/>
            <person name="He G."/>
            <person name="Johnson J."/>
            <person name="Barry K.W."/>
            <person name="Grigoriev I.V."/>
            <person name="Nagy L."/>
            <person name="Hibbett D."/>
            <person name="Henrissat B."/>
            <person name="Matheny P.B."/>
            <person name="Labbe J."/>
            <person name="Martin F."/>
        </authorList>
    </citation>
    <scope>NUCLEOTIDE SEQUENCE</scope>
    <source>
        <strain evidence="1">HHB10654</strain>
    </source>
</reference>
<organism evidence="1 2">
    <name type="scientific">Artomyces pyxidatus</name>
    <dbReference type="NCBI Taxonomy" id="48021"/>
    <lineage>
        <taxon>Eukaryota</taxon>
        <taxon>Fungi</taxon>
        <taxon>Dikarya</taxon>
        <taxon>Basidiomycota</taxon>
        <taxon>Agaricomycotina</taxon>
        <taxon>Agaricomycetes</taxon>
        <taxon>Russulales</taxon>
        <taxon>Auriscalpiaceae</taxon>
        <taxon>Artomyces</taxon>
    </lineage>
</organism>
<gene>
    <name evidence="1" type="ORF">BV25DRAFT_1986928</name>
</gene>
<sequence length="313" mass="35105">MPAVRRSYSWSPSPSPSTTPTAHDPPSNSEDTSCEVPYTRRRATDAQLKTLRAIFEAKPYPSREERNHLALEIGMDYKAITVWFQNKRQSEKRKAWTKNSRAKKREEARQAVDVAKPPPLTSALSLDRIATLSERPSIDPSAHDYPASTSTRPPPSPRRESMRMQPSTPTARSELWRHMLSSPPEPPSPPSADRRRLSLVPTKGRPMKSLEWACAKAREGRRYVRGKENSARWDRGRNAPAVGSDVDELDSDSDTETEADEALTPSLSFSSVQSDTQDEDVRDKRHVKSLRTGSESKEDVDAAMLLLGLFKGQ</sequence>
<reference evidence="1" key="2">
    <citation type="journal article" date="2022" name="New Phytol.">
        <title>Evolutionary transition to the ectomycorrhizal habit in the genomes of a hyperdiverse lineage of mushroom-forming fungi.</title>
        <authorList>
            <person name="Looney B."/>
            <person name="Miyauchi S."/>
            <person name="Morin E."/>
            <person name="Drula E."/>
            <person name="Courty P.E."/>
            <person name="Kohler A."/>
            <person name="Kuo A."/>
            <person name="LaButti K."/>
            <person name="Pangilinan J."/>
            <person name="Lipzen A."/>
            <person name="Riley R."/>
            <person name="Andreopoulos W."/>
            <person name="He G."/>
            <person name="Johnson J."/>
            <person name="Nolan M."/>
            <person name="Tritt A."/>
            <person name="Barry K.W."/>
            <person name="Grigoriev I.V."/>
            <person name="Nagy L.G."/>
            <person name="Hibbett D."/>
            <person name="Henrissat B."/>
            <person name="Matheny P.B."/>
            <person name="Labbe J."/>
            <person name="Martin F.M."/>
        </authorList>
    </citation>
    <scope>NUCLEOTIDE SEQUENCE</scope>
    <source>
        <strain evidence="1">HHB10654</strain>
    </source>
</reference>
<keyword evidence="1" id="KW-0238">DNA-binding</keyword>
<evidence type="ECO:0000313" key="2">
    <source>
        <dbReference type="Proteomes" id="UP000814140"/>
    </source>
</evidence>
<dbReference type="Proteomes" id="UP000814140">
    <property type="component" value="Unassembled WGS sequence"/>
</dbReference>
<name>A0ACB8TI60_9AGAM</name>
<protein>
    <submittedName>
        <fullName evidence="1">Homeobox-domain-containing protein</fullName>
    </submittedName>
</protein>
<evidence type="ECO:0000313" key="1">
    <source>
        <dbReference type="EMBL" id="KAI0068097.1"/>
    </source>
</evidence>
<dbReference type="EMBL" id="MU277188">
    <property type="protein sequence ID" value="KAI0068097.1"/>
    <property type="molecule type" value="Genomic_DNA"/>
</dbReference>
<accession>A0ACB8TI60</accession>
<keyword evidence="2" id="KW-1185">Reference proteome</keyword>